<organism evidence="1 2">
    <name type="scientific">Striga asiatica</name>
    <name type="common">Asiatic witchweed</name>
    <name type="synonym">Buchnera asiatica</name>
    <dbReference type="NCBI Taxonomy" id="4170"/>
    <lineage>
        <taxon>Eukaryota</taxon>
        <taxon>Viridiplantae</taxon>
        <taxon>Streptophyta</taxon>
        <taxon>Embryophyta</taxon>
        <taxon>Tracheophyta</taxon>
        <taxon>Spermatophyta</taxon>
        <taxon>Magnoliopsida</taxon>
        <taxon>eudicotyledons</taxon>
        <taxon>Gunneridae</taxon>
        <taxon>Pentapetalae</taxon>
        <taxon>asterids</taxon>
        <taxon>lamiids</taxon>
        <taxon>Lamiales</taxon>
        <taxon>Orobanchaceae</taxon>
        <taxon>Buchnereae</taxon>
        <taxon>Striga</taxon>
    </lineage>
</organism>
<evidence type="ECO:0000313" key="2">
    <source>
        <dbReference type="Proteomes" id="UP000325081"/>
    </source>
</evidence>
<proteinExistence type="predicted"/>
<gene>
    <name evidence="1" type="ORF">STAS_19720</name>
</gene>
<dbReference type="Proteomes" id="UP000325081">
    <property type="component" value="Unassembled WGS sequence"/>
</dbReference>
<accession>A0A5A7QD96</accession>
<dbReference type="EMBL" id="BKCP01006493">
    <property type="protein sequence ID" value="GER42906.1"/>
    <property type="molecule type" value="Genomic_DNA"/>
</dbReference>
<comment type="caution">
    <text evidence="1">The sequence shown here is derived from an EMBL/GenBank/DDBJ whole genome shotgun (WGS) entry which is preliminary data.</text>
</comment>
<name>A0A5A7QD96_STRAF</name>
<dbReference type="AlphaFoldDB" id="A0A5A7QD96"/>
<sequence length="178" mass="19883">MRAFEPNLEHLKFFYIFSEISYFSNLIIHILSLQSCKGKPSISQRVADILPAGGSELIIFHSCTGVHDPIFFPTKNPTSIDSFDIIMMKMKTSNPIFLKPVPGGEVLMIKPAGPDQRKQCKKTQLPSTYTTGFRSSEVGSKLGVPLHLQIIDGNVRGPSLDCKPQTLGPHGWRLMRER</sequence>
<protein>
    <submittedName>
        <fullName evidence="1">Uncharacterized protein</fullName>
    </submittedName>
</protein>
<evidence type="ECO:0000313" key="1">
    <source>
        <dbReference type="EMBL" id="GER42906.1"/>
    </source>
</evidence>
<keyword evidence="2" id="KW-1185">Reference proteome</keyword>
<reference evidence="2" key="1">
    <citation type="journal article" date="2019" name="Curr. Biol.">
        <title>Genome Sequence of Striga asiatica Provides Insight into the Evolution of Plant Parasitism.</title>
        <authorList>
            <person name="Yoshida S."/>
            <person name="Kim S."/>
            <person name="Wafula E.K."/>
            <person name="Tanskanen J."/>
            <person name="Kim Y.M."/>
            <person name="Honaas L."/>
            <person name="Yang Z."/>
            <person name="Spallek T."/>
            <person name="Conn C.E."/>
            <person name="Ichihashi Y."/>
            <person name="Cheong K."/>
            <person name="Cui S."/>
            <person name="Der J.P."/>
            <person name="Gundlach H."/>
            <person name="Jiao Y."/>
            <person name="Hori C."/>
            <person name="Ishida J.K."/>
            <person name="Kasahara H."/>
            <person name="Kiba T."/>
            <person name="Kim M.S."/>
            <person name="Koo N."/>
            <person name="Laohavisit A."/>
            <person name="Lee Y.H."/>
            <person name="Lumba S."/>
            <person name="McCourt P."/>
            <person name="Mortimer J.C."/>
            <person name="Mutuku J.M."/>
            <person name="Nomura T."/>
            <person name="Sasaki-Sekimoto Y."/>
            <person name="Seto Y."/>
            <person name="Wang Y."/>
            <person name="Wakatake T."/>
            <person name="Sakakibara H."/>
            <person name="Demura T."/>
            <person name="Yamaguchi S."/>
            <person name="Yoneyama K."/>
            <person name="Manabe R.I."/>
            <person name="Nelson D.C."/>
            <person name="Schulman A.H."/>
            <person name="Timko M.P."/>
            <person name="dePamphilis C.W."/>
            <person name="Choi D."/>
            <person name="Shirasu K."/>
        </authorList>
    </citation>
    <scope>NUCLEOTIDE SEQUENCE [LARGE SCALE GENOMIC DNA]</scope>
    <source>
        <strain evidence="2">cv. UVA1</strain>
    </source>
</reference>